<organism evidence="3 4">
    <name type="scientific">Pseudonocardia broussonetiae</name>
    <dbReference type="NCBI Taxonomy" id="2736640"/>
    <lineage>
        <taxon>Bacteria</taxon>
        <taxon>Bacillati</taxon>
        <taxon>Actinomycetota</taxon>
        <taxon>Actinomycetes</taxon>
        <taxon>Pseudonocardiales</taxon>
        <taxon>Pseudonocardiaceae</taxon>
        <taxon>Pseudonocardia</taxon>
    </lineage>
</organism>
<dbReference type="PANTHER" id="PTHR11941:SF54">
    <property type="entry name" value="ENOYL-COA HYDRATASE, MITOCHONDRIAL"/>
    <property type="match status" value="1"/>
</dbReference>
<dbReference type="AlphaFoldDB" id="A0A6M6JW55"/>
<comment type="similarity">
    <text evidence="1 2">Belongs to the enoyl-CoA hydratase/isomerase family.</text>
</comment>
<evidence type="ECO:0000313" key="3">
    <source>
        <dbReference type="EMBL" id="QJY50799.1"/>
    </source>
</evidence>
<evidence type="ECO:0000313" key="4">
    <source>
        <dbReference type="Proteomes" id="UP000505377"/>
    </source>
</evidence>
<evidence type="ECO:0000256" key="1">
    <source>
        <dbReference type="ARBA" id="ARBA00005254"/>
    </source>
</evidence>
<keyword evidence="3" id="KW-0413">Isomerase</keyword>
<protein>
    <submittedName>
        <fullName evidence="3">Enoyl-CoA hydratase/isomerase family protein</fullName>
    </submittedName>
</protein>
<sequence>MNGISPEVLAGLEAGLDRAERTPGVRAVVLASTGAAFCAGADLAHVRRLVAESGGHQAFLREAGRVLCRIEEFPLPVIAAVQGLALAGGLELLLCADLVVAAESARIGDAHANYGLLPGGGGSIRLPRRVGPARARYLLFTGDVRPAREFLDTDLVTAVVPDAELVAAVDRIVEKIARKSPSGLRRMKELVADGLEVPQSVGLRMELQQSAAHERSPDFEEGLSAFFAKRSPRFGDR</sequence>
<dbReference type="Proteomes" id="UP000505377">
    <property type="component" value="Chromosome"/>
</dbReference>
<dbReference type="InterPro" id="IPR001753">
    <property type="entry name" value="Enoyl-CoA_hydra/iso"/>
</dbReference>
<dbReference type="GO" id="GO:0006635">
    <property type="term" value="P:fatty acid beta-oxidation"/>
    <property type="evidence" value="ECO:0007669"/>
    <property type="project" value="TreeGrafter"/>
</dbReference>
<dbReference type="SUPFAM" id="SSF52096">
    <property type="entry name" value="ClpP/crotonase"/>
    <property type="match status" value="1"/>
</dbReference>
<dbReference type="EMBL" id="CP053564">
    <property type="protein sequence ID" value="QJY50799.1"/>
    <property type="molecule type" value="Genomic_DNA"/>
</dbReference>
<dbReference type="PROSITE" id="PS00166">
    <property type="entry name" value="ENOYL_COA_HYDRATASE"/>
    <property type="match status" value="1"/>
</dbReference>
<dbReference type="InterPro" id="IPR018376">
    <property type="entry name" value="Enoyl-CoA_hyd/isom_CS"/>
</dbReference>
<name>A0A6M6JW55_9PSEU</name>
<dbReference type="InterPro" id="IPR029045">
    <property type="entry name" value="ClpP/crotonase-like_dom_sf"/>
</dbReference>
<dbReference type="CDD" id="cd06558">
    <property type="entry name" value="crotonase-like"/>
    <property type="match status" value="1"/>
</dbReference>
<dbReference type="Gene3D" id="3.90.226.10">
    <property type="entry name" value="2-enoyl-CoA Hydratase, Chain A, domain 1"/>
    <property type="match status" value="1"/>
</dbReference>
<keyword evidence="4" id="KW-1185">Reference proteome</keyword>
<dbReference type="GO" id="GO:0016853">
    <property type="term" value="F:isomerase activity"/>
    <property type="evidence" value="ECO:0007669"/>
    <property type="project" value="UniProtKB-KW"/>
</dbReference>
<proteinExistence type="inferred from homology"/>
<dbReference type="Pfam" id="PF00378">
    <property type="entry name" value="ECH_1"/>
    <property type="match status" value="1"/>
</dbReference>
<gene>
    <name evidence="3" type="ORF">HOP40_21575</name>
</gene>
<reference evidence="3 4" key="1">
    <citation type="submission" date="2020-05" db="EMBL/GenBank/DDBJ databases">
        <authorList>
            <person name="Mo P."/>
        </authorList>
    </citation>
    <scope>NUCLEOTIDE SEQUENCE [LARGE SCALE GENOMIC DNA]</scope>
    <source>
        <strain evidence="3 4">Gen01</strain>
    </source>
</reference>
<evidence type="ECO:0000256" key="2">
    <source>
        <dbReference type="RuleBase" id="RU003707"/>
    </source>
</evidence>
<dbReference type="KEGG" id="pbro:HOP40_21575"/>
<dbReference type="PANTHER" id="PTHR11941">
    <property type="entry name" value="ENOYL-COA HYDRATASE-RELATED"/>
    <property type="match status" value="1"/>
</dbReference>
<accession>A0A6M6JW55</accession>